<name>A0ABV6LNF7_9BACI</name>
<dbReference type="InterPro" id="IPR034681">
    <property type="entry name" value="MenF"/>
</dbReference>
<keyword evidence="7" id="KW-1185">Reference proteome</keyword>
<comment type="catalytic activity">
    <reaction evidence="1 4">
        <text>chorismate = isochorismate</text>
        <dbReference type="Rhea" id="RHEA:18985"/>
        <dbReference type="ChEBI" id="CHEBI:29748"/>
        <dbReference type="ChEBI" id="CHEBI:29780"/>
        <dbReference type="EC" id="5.4.4.2"/>
    </reaction>
</comment>
<dbReference type="PANTHER" id="PTHR42839">
    <property type="entry name" value="ISOCHORISMATE SYNTHASE ENTC"/>
    <property type="match status" value="1"/>
</dbReference>
<keyword evidence="4" id="KW-0460">Magnesium</keyword>
<accession>A0ABV6LNF7</accession>
<evidence type="ECO:0000313" key="6">
    <source>
        <dbReference type="EMBL" id="MFC0523928.1"/>
    </source>
</evidence>
<evidence type="ECO:0000256" key="1">
    <source>
        <dbReference type="ARBA" id="ARBA00000799"/>
    </source>
</evidence>
<dbReference type="Proteomes" id="UP001589836">
    <property type="component" value="Unassembled WGS sequence"/>
</dbReference>
<comment type="caution">
    <text evidence="6">The sequence shown here is derived from an EMBL/GenBank/DDBJ whole genome shotgun (WGS) entry which is preliminary data.</text>
</comment>
<dbReference type="Gene3D" id="3.60.120.10">
    <property type="entry name" value="Anthranilate synthase"/>
    <property type="match status" value="1"/>
</dbReference>
<keyword evidence="3 4" id="KW-0413">Isomerase</keyword>
<organism evidence="6 7">
    <name type="scientific">Pontibacillus salicampi</name>
    <dbReference type="NCBI Taxonomy" id="1449801"/>
    <lineage>
        <taxon>Bacteria</taxon>
        <taxon>Bacillati</taxon>
        <taxon>Bacillota</taxon>
        <taxon>Bacilli</taxon>
        <taxon>Bacillales</taxon>
        <taxon>Bacillaceae</taxon>
        <taxon>Pontibacillus</taxon>
    </lineage>
</organism>
<dbReference type="RefSeq" id="WP_377347359.1">
    <property type="nucleotide sequence ID" value="NZ_JBHLTP010000008.1"/>
</dbReference>
<feature type="active site" description="Proton donor" evidence="4">
    <location>
        <position position="267"/>
    </location>
</feature>
<dbReference type="HAMAP" id="MF_01935">
    <property type="entry name" value="MenF"/>
    <property type="match status" value="1"/>
</dbReference>
<evidence type="ECO:0000256" key="4">
    <source>
        <dbReference type="HAMAP-Rule" id="MF_01935"/>
    </source>
</evidence>
<sequence length="462" mass="51805">MFHTTSVLYEQLYKSFRNVQPIETTTLMSITTHIDPVDPLAFHQAGRSHQGERFYWSNHDRTLTLVGVGQAVSVDSEQEGFQVTEESWRKLLQAAAVDNPYSVSGTGPVAFGGFAFDPLKSPSATWGDFPNSSMMVPTFLLTKYKGEYYITINTIVEPGTSVEFKLESLAETCSELLEHALAPEATPYLVQQEEVAPEEWKHIVQKATEEIKQGTLGKVVLARELIATFSNDLHVTSLLSILEKQQHQSYIFAFERGESCFVGATPERLVKVEDRQLLSTCLAGTIPRGGTKEEDERLGTSLLTDEKNLQEHDFVVQMIREAIEACSDEVKVPTEPVLYPLRNLQHLYTPVQGKLRENYSILDVVKRLHPTPALGGYPVKESLEFIRNEEPFHRGWYASPVGWFDARDNGEFAVAIRSALIHRNQATLFAGCGVVEESQPEVEYEETAIKFLPMLNALGGYL</sequence>
<feature type="active site" description="Proton acceptor" evidence="4">
    <location>
        <position position="218"/>
    </location>
</feature>
<keyword evidence="4" id="KW-0474">Menaquinone biosynthesis</keyword>
<comment type="pathway">
    <text evidence="4">Quinol/quinone metabolism; 1,4-dihydroxy-2-naphthoate biosynthesis; 1,4-dihydroxy-2-naphthoate from chorismate: step 1/7.</text>
</comment>
<dbReference type="NCBIfam" id="TIGR00543">
    <property type="entry name" value="isochor_syn"/>
    <property type="match status" value="1"/>
</dbReference>
<dbReference type="EC" id="5.4.4.2" evidence="4"/>
<comment type="pathway">
    <text evidence="4">Quinol/quinone metabolism; menaquinone biosynthesis.</text>
</comment>
<dbReference type="Pfam" id="PF00425">
    <property type="entry name" value="Chorismate_bind"/>
    <property type="match status" value="1"/>
</dbReference>
<feature type="domain" description="Chorismate-utilising enzyme C-terminal" evidence="5">
    <location>
        <begin position="197"/>
        <end position="450"/>
    </location>
</feature>
<reference evidence="6 7" key="1">
    <citation type="submission" date="2024-09" db="EMBL/GenBank/DDBJ databases">
        <authorList>
            <person name="Sun Q."/>
            <person name="Mori K."/>
        </authorList>
    </citation>
    <scope>NUCLEOTIDE SEQUENCE [LARGE SCALE GENOMIC DNA]</scope>
    <source>
        <strain evidence="6 7">NCAIM B.02529</strain>
    </source>
</reference>
<evidence type="ECO:0000313" key="7">
    <source>
        <dbReference type="Proteomes" id="UP001589836"/>
    </source>
</evidence>
<protein>
    <recommendedName>
        <fullName evidence="4">Isochorismate synthase MenF</fullName>
        <ecNumber evidence="4">5.4.4.2</ecNumber>
    </recommendedName>
    <alternativeName>
        <fullName evidence="4">Isochorismate mutase</fullName>
    </alternativeName>
</protein>
<gene>
    <name evidence="4" type="primary">menF</name>
    <name evidence="6" type="ORF">ACFFGV_10195</name>
</gene>
<dbReference type="InterPro" id="IPR005801">
    <property type="entry name" value="ADC_synthase"/>
</dbReference>
<dbReference type="PANTHER" id="PTHR42839:SF1">
    <property type="entry name" value="ISOCHORISMATE SYNTHASE MENF"/>
    <property type="match status" value="1"/>
</dbReference>
<comment type="function">
    <text evidence="4">Catalyzes the conversion of chorismate to isochorismate.</text>
</comment>
<dbReference type="EMBL" id="JBHLTP010000008">
    <property type="protein sequence ID" value="MFC0523928.1"/>
    <property type="molecule type" value="Genomic_DNA"/>
</dbReference>
<proteinExistence type="inferred from homology"/>
<dbReference type="InterPro" id="IPR004561">
    <property type="entry name" value="IsoChor_synthase"/>
</dbReference>
<evidence type="ECO:0000259" key="5">
    <source>
        <dbReference type="Pfam" id="PF00425"/>
    </source>
</evidence>
<dbReference type="SUPFAM" id="SSF56322">
    <property type="entry name" value="ADC synthase"/>
    <property type="match status" value="1"/>
</dbReference>
<feature type="binding site" evidence="4">
    <location>
        <position position="446"/>
    </location>
    <ligand>
        <name>Mg(2+)</name>
        <dbReference type="ChEBI" id="CHEBI:18420"/>
    </ligand>
</feature>
<evidence type="ECO:0000256" key="2">
    <source>
        <dbReference type="ARBA" id="ARBA00005297"/>
    </source>
</evidence>
<evidence type="ECO:0000256" key="3">
    <source>
        <dbReference type="ARBA" id="ARBA00023235"/>
    </source>
</evidence>
<comment type="similarity">
    <text evidence="2 4">Belongs to the isochorismate synthase family.</text>
</comment>
<feature type="binding site" evidence="4">
    <location>
        <position position="311"/>
    </location>
    <ligand>
        <name>Mg(2+)</name>
        <dbReference type="ChEBI" id="CHEBI:18420"/>
    </ligand>
</feature>
<keyword evidence="4" id="KW-0479">Metal-binding</keyword>
<dbReference type="InterPro" id="IPR015890">
    <property type="entry name" value="Chorismate_C"/>
</dbReference>
<comment type="cofactor">
    <cofactor evidence="4">
        <name>Mg(2+)</name>
        <dbReference type="ChEBI" id="CHEBI:18420"/>
    </cofactor>
</comment>